<dbReference type="SUPFAM" id="SSF55729">
    <property type="entry name" value="Acyl-CoA N-acyltransferases (Nat)"/>
    <property type="match status" value="1"/>
</dbReference>
<dbReference type="EMBL" id="CP094326">
    <property type="protein sequence ID" value="UNY99588.1"/>
    <property type="molecule type" value="Genomic_DNA"/>
</dbReference>
<dbReference type="InterPro" id="IPR000182">
    <property type="entry name" value="GNAT_dom"/>
</dbReference>
<dbReference type="Proteomes" id="UP000829476">
    <property type="component" value="Chromosome"/>
</dbReference>
<protein>
    <submittedName>
        <fullName evidence="2">GNAT family N-acetyltransferase</fullName>
    </submittedName>
</protein>
<evidence type="ECO:0000259" key="1">
    <source>
        <dbReference type="PROSITE" id="PS51186"/>
    </source>
</evidence>
<dbReference type="PROSITE" id="PS51186">
    <property type="entry name" value="GNAT"/>
    <property type="match status" value="1"/>
</dbReference>
<dbReference type="Pfam" id="PF00583">
    <property type="entry name" value="Acetyltransf_1"/>
    <property type="match status" value="1"/>
</dbReference>
<organism evidence="2 3">
    <name type="scientific">Zhouia spongiae</name>
    <dbReference type="NCBI Taxonomy" id="2202721"/>
    <lineage>
        <taxon>Bacteria</taxon>
        <taxon>Pseudomonadati</taxon>
        <taxon>Bacteroidota</taxon>
        <taxon>Flavobacteriia</taxon>
        <taxon>Flavobacteriales</taxon>
        <taxon>Flavobacteriaceae</taxon>
        <taxon>Zhouia</taxon>
    </lineage>
</organism>
<accession>A0ABY3YRW9</accession>
<evidence type="ECO:0000313" key="2">
    <source>
        <dbReference type="EMBL" id="UNY99588.1"/>
    </source>
</evidence>
<proteinExistence type="predicted"/>
<dbReference type="Gene3D" id="3.40.630.30">
    <property type="match status" value="1"/>
</dbReference>
<sequence>MMPDRFQIIQIHEKAAEKDLNIIIELYLQVFDNADIKKFRKKINNKKDLLFILAYVNNEPAGFKIGYAINPKVYYSWTGGVKKNHRRKGIAGALAASQEKWASSKGYCRLRTKSMNRFKPMMILNLKNGFDIIDTDEDRNGDIEIIFEKKLRQNPEADFLRESP</sequence>
<feature type="domain" description="N-acetyltransferase" evidence="1">
    <location>
        <begin position="9"/>
        <end position="152"/>
    </location>
</feature>
<dbReference type="RefSeq" id="WP_242937961.1">
    <property type="nucleotide sequence ID" value="NZ_CP094326.1"/>
</dbReference>
<keyword evidence="3" id="KW-1185">Reference proteome</keyword>
<dbReference type="CDD" id="cd04301">
    <property type="entry name" value="NAT_SF"/>
    <property type="match status" value="1"/>
</dbReference>
<evidence type="ECO:0000313" key="3">
    <source>
        <dbReference type="Proteomes" id="UP000829476"/>
    </source>
</evidence>
<gene>
    <name evidence="2" type="ORF">MQE36_04390</name>
</gene>
<dbReference type="InterPro" id="IPR016181">
    <property type="entry name" value="Acyl_CoA_acyltransferase"/>
</dbReference>
<name>A0ABY3YRW9_9FLAO</name>
<reference evidence="2 3" key="1">
    <citation type="journal article" date="2018" name="Int. J. Syst. Evol. Microbiol.">
        <title>Zhouia spongiae sp. nov., isolated from a marine sponge.</title>
        <authorList>
            <person name="Zhuang L."/>
            <person name="Lin B."/>
            <person name="Qin F."/>
            <person name="Luo L."/>
        </authorList>
    </citation>
    <scope>NUCLEOTIDE SEQUENCE [LARGE SCALE GENOMIC DNA]</scope>
    <source>
        <strain evidence="2 3">HN-Y44</strain>
    </source>
</reference>